<dbReference type="Pfam" id="PF08974">
    <property type="entry name" value="DUF1877"/>
    <property type="match status" value="1"/>
</dbReference>
<evidence type="ECO:0000313" key="1">
    <source>
        <dbReference type="EMBL" id="UYV96411.1"/>
    </source>
</evidence>
<dbReference type="Gene3D" id="3.40.1760.10">
    <property type="entry name" value="YfbM-like super family"/>
    <property type="match status" value="1"/>
</dbReference>
<gene>
    <name evidence="1" type="ORF">NL394_15270</name>
</gene>
<dbReference type="RefSeq" id="WP_021471754.1">
    <property type="nucleotide sequence ID" value="NZ_BDMH01000003.1"/>
</dbReference>
<keyword evidence="2" id="KW-1185">Reference proteome</keyword>
<organism evidence="1 2">
    <name type="scientific">Paenarthrobacter ureafaciens</name>
    <dbReference type="NCBI Taxonomy" id="37931"/>
    <lineage>
        <taxon>Bacteria</taxon>
        <taxon>Bacillati</taxon>
        <taxon>Actinomycetota</taxon>
        <taxon>Actinomycetes</taxon>
        <taxon>Micrococcales</taxon>
        <taxon>Micrococcaceae</taxon>
        <taxon>Paenarthrobacter</taxon>
    </lineage>
</organism>
<reference evidence="1" key="1">
    <citation type="submission" date="2022-07" db="EMBL/GenBank/DDBJ databases">
        <authorList>
            <person name="Wu T."/>
        </authorList>
    </citation>
    <scope>NUCLEOTIDE SEQUENCE</scope>
    <source>
        <strain evidence="1">SD-1</strain>
    </source>
</reference>
<dbReference type="EMBL" id="CP101185">
    <property type="protein sequence ID" value="UYV96411.1"/>
    <property type="molecule type" value="Genomic_DNA"/>
</dbReference>
<dbReference type="Proteomes" id="UP001163293">
    <property type="component" value="Chromosome"/>
</dbReference>
<dbReference type="GeneID" id="79884203"/>
<name>A0AAX3EE84_PAEUR</name>
<proteinExistence type="predicted"/>
<sequence>MGIRYYAYAFDSENTEQVLMDPLGFVSRDPLADAWGMEPGATIGYPTFKQSTPERDMLYLDKAWRQLQWLTGPSAEGRDARPAFRMFEGEVTMHHDGWESWIRALTPAEMVAIAEDLETISEDTMRVQGTTTSCALSDSDAEYAIPYLRRARTFVRALADEGRGMVYLIG</sequence>
<dbReference type="AlphaFoldDB" id="A0AAX3EE84"/>
<dbReference type="SUPFAM" id="SSF111069">
    <property type="entry name" value="Hypothetical protein yfbM"/>
    <property type="match status" value="1"/>
</dbReference>
<accession>A0AAX3EE84</accession>
<dbReference type="InterPro" id="IPR015068">
    <property type="entry name" value="DUF1877"/>
</dbReference>
<protein>
    <submittedName>
        <fullName evidence="1">YfbM family protein</fullName>
    </submittedName>
</protein>
<dbReference type="InterPro" id="IPR035944">
    <property type="entry name" value="YfbM-like_sf"/>
</dbReference>
<evidence type="ECO:0000313" key="2">
    <source>
        <dbReference type="Proteomes" id="UP001163293"/>
    </source>
</evidence>